<keyword evidence="4" id="KW-1185">Reference proteome</keyword>
<comment type="similarity">
    <text evidence="1">Belongs to the RRP15 family.</text>
</comment>
<dbReference type="AlphaFoldDB" id="A0A3N4LUV8"/>
<dbReference type="GO" id="GO:0000460">
    <property type="term" value="P:maturation of 5.8S rRNA"/>
    <property type="evidence" value="ECO:0007669"/>
    <property type="project" value="TreeGrafter"/>
</dbReference>
<sequence length="265" mass="28964">MTDHSTEKRRRTGKTAPAKSTQKAPRPDSPSDAESGSESDAAPPSNEGKKAPAAAHELGLDATSDGNDEYDDVSGSDVDAEDEFLNSDEDSDDSSDSLDSVLAGQRNGATKRRKRNDPNIFATSMSKILSSHLTTKARSDPVLVRSKAKAQVIDESKLETKARRVLREQRRLELEKGRVRDVLPKGDGMEVMRAVERERQLRKTAQRGVVRMFNAVRAAQVKSEVAQAEVKKTGLIGMGNREQKVTEMSKQSFLDLIQSSSAKPA</sequence>
<dbReference type="OrthoDB" id="20949at2759"/>
<feature type="compositionally biased region" description="Acidic residues" evidence="2">
    <location>
        <begin position="66"/>
        <end position="96"/>
    </location>
</feature>
<evidence type="ECO:0000256" key="1">
    <source>
        <dbReference type="ARBA" id="ARBA00007462"/>
    </source>
</evidence>
<dbReference type="FunCoup" id="A0A3N4LUV8">
    <property type="interactions" value="319"/>
</dbReference>
<feature type="region of interest" description="Disordered" evidence="2">
    <location>
        <begin position="1"/>
        <end position="119"/>
    </location>
</feature>
<dbReference type="PANTHER" id="PTHR13245:SF14">
    <property type="entry name" value="RRP15-LIKE PROTEIN"/>
    <property type="match status" value="1"/>
</dbReference>
<reference evidence="3 4" key="1">
    <citation type="journal article" date="2018" name="Nat. Ecol. Evol.">
        <title>Pezizomycetes genomes reveal the molecular basis of ectomycorrhizal truffle lifestyle.</title>
        <authorList>
            <person name="Murat C."/>
            <person name="Payen T."/>
            <person name="Noel B."/>
            <person name="Kuo A."/>
            <person name="Morin E."/>
            <person name="Chen J."/>
            <person name="Kohler A."/>
            <person name="Krizsan K."/>
            <person name="Balestrini R."/>
            <person name="Da Silva C."/>
            <person name="Montanini B."/>
            <person name="Hainaut M."/>
            <person name="Levati E."/>
            <person name="Barry K.W."/>
            <person name="Belfiori B."/>
            <person name="Cichocki N."/>
            <person name="Clum A."/>
            <person name="Dockter R.B."/>
            <person name="Fauchery L."/>
            <person name="Guy J."/>
            <person name="Iotti M."/>
            <person name="Le Tacon F."/>
            <person name="Lindquist E.A."/>
            <person name="Lipzen A."/>
            <person name="Malagnac F."/>
            <person name="Mello A."/>
            <person name="Molinier V."/>
            <person name="Miyauchi S."/>
            <person name="Poulain J."/>
            <person name="Riccioni C."/>
            <person name="Rubini A."/>
            <person name="Sitrit Y."/>
            <person name="Splivallo R."/>
            <person name="Traeger S."/>
            <person name="Wang M."/>
            <person name="Zifcakova L."/>
            <person name="Wipf D."/>
            <person name="Zambonelli A."/>
            <person name="Paolocci F."/>
            <person name="Nowrousian M."/>
            <person name="Ottonello S."/>
            <person name="Baldrian P."/>
            <person name="Spatafora J.W."/>
            <person name="Henrissat B."/>
            <person name="Nagy L.G."/>
            <person name="Aury J.M."/>
            <person name="Wincker P."/>
            <person name="Grigoriev I.V."/>
            <person name="Bonfante P."/>
            <person name="Martin F.M."/>
        </authorList>
    </citation>
    <scope>NUCLEOTIDE SEQUENCE [LARGE SCALE GENOMIC DNA]</scope>
    <source>
        <strain evidence="3 4">ATCC MYA-4762</strain>
    </source>
</reference>
<feature type="compositionally biased region" description="Low complexity" evidence="2">
    <location>
        <begin position="30"/>
        <end position="45"/>
    </location>
</feature>
<dbReference type="GO" id="GO:0030687">
    <property type="term" value="C:preribosome, large subunit precursor"/>
    <property type="evidence" value="ECO:0007669"/>
    <property type="project" value="TreeGrafter"/>
</dbReference>
<dbReference type="InParanoid" id="A0A3N4LUV8"/>
<dbReference type="EMBL" id="ML121533">
    <property type="protein sequence ID" value="RPB26686.1"/>
    <property type="molecule type" value="Genomic_DNA"/>
</dbReference>
<evidence type="ECO:0000256" key="2">
    <source>
        <dbReference type="SAM" id="MobiDB-lite"/>
    </source>
</evidence>
<dbReference type="Proteomes" id="UP000267821">
    <property type="component" value="Unassembled WGS sequence"/>
</dbReference>
<protein>
    <submittedName>
        <fullName evidence="3">Rrp15p-domain-containing protein</fullName>
    </submittedName>
</protein>
<evidence type="ECO:0000313" key="4">
    <source>
        <dbReference type="Proteomes" id="UP000267821"/>
    </source>
</evidence>
<dbReference type="Pfam" id="PF07890">
    <property type="entry name" value="Rrp15p"/>
    <property type="match status" value="1"/>
</dbReference>
<dbReference type="GO" id="GO:0000470">
    <property type="term" value="P:maturation of LSU-rRNA"/>
    <property type="evidence" value="ECO:0007669"/>
    <property type="project" value="TreeGrafter"/>
</dbReference>
<proteinExistence type="inferred from homology"/>
<organism evidence="3 4">
    <name type="scientific">Terfezia boudieri ATCC MYA-4762</name>
    <dbReference type="NCBI Taxonomy" id="1051890"/>
    <lineage>
        <taxon>Eukaryota</taxon>
        <taxon>Fungi</taxon>
        <taxon>Dikarya</taxon>
        <taxon>Ascomycota</taxon>
        <taxon>Pezizomycotina</taxon>
        <taxon>Pezizomycetes</taxon>
        <taxon>Pezizales</taxon>
        <taxon>Pezizaceae</taxon>
        <taxon>Terfezia</taxon>
    </lineage>
</organism>
<dbReference type="InterPro" id="IPR012459">
    <property type="entry name" value="Rrp15"/>
</dbReference>
<accession>A0A3N4LUV8</accession>
<dbReference type="PANTHER" id="PTHR13245">
    <property type="entry name" value="RRP15-LIKE PROTEIN"/>
    <property type="match status" value="1"/>
</dbReference>
<evidence type="ECO:0000313" key="3">
    <source>
        <dbReference type="EMBL" id="RPB26686.1"/>
    </source>
</evidence>
<gene>
    <name evidence="3" type="ORF">L211DRAFT_835021</name>
</gene>
<dbReference type="STRING" id="1051890.A0A3N4LUV8"/>
<name>A0A3N4LUV8_9PEZI</name>